<evidence type="ECO:0000313" key="1">
    <source>
        <dbReference type="EMBL" id="CAG9326861.1"/>
    </source>
</evidence>
<accession>A0AAU9JFN7</accession>
<organism evidence="1 2">
    <name type="scientific">Blepharisma stoltei</name>
    <dbReference type="NCBI Taxonomy" id="1481888"/>
    <lineage>
        <taxon>Eukaryota</taxon>
        <taxon>Sar</taxon>
        <taxon>Alveolata</taxon>
        <taxon>Ciliophora</taxon>
        <taxon>Postciliodesmatophora</taxon>
        <taxon>Heterotrichea</taxon>
        <taxon>Heterotrichida</taxon>
        <taxon>Blepharismidae</taxon>
        <taxon>Blepharisma</taxon>
    </lineage>
</organism>
<dbReference type="EMBL" id="CAJZBQ010000041">
    <property type="protein sequence ID" value="CAG9326861.1"/>
    <property type="molecule type" value="Genomic_DNA"/>
</dbReference>
<proteinExistence type="predicted"/>
<protein>
    <submittedName>
        <fullName evidence="1">Uncharacterized protein</fullName>
    </submittedName>
</protein>
<name>A0AAU9JFN7_9CILI</name>
<dbReference type="AlphaFoldDB" id="A0AAU9JFN7"/>
<sequence>MIAKMRDDDASFLASLENSIRRIHCDRDSINKNFNRIQEFERRPEFAGKIWDWFHFYSHPLDILLI</sequence>
<evidence type="ECO:0000313" key="2">
    <source>
        <dbReference type="Proteomes" id="UP001162131"/>
    </source>
</evidence>
<gene>
    <name evidence="1" type="ORF">BSTOLATCC_MIC42123</name>
</gene>
<keyword evidence="2" id="KW-1185">Reference proteome</keyword>
<dbReference type="Proteomes" id="UP001162131">
    <property type="component" value="Unassembled WGS sequence"/>
</dbReference>
<comment type="caution">
    <text evidence="1">The sequence shown here is derived from an EMBL/GenBank/DDBJ whole genome shotgun (WGS) entry which is preliminary data.</text>
</comment>
<reference evidence="1" key="1">
    <citation type="submission" date="2021-09" db="EMBL/GenBank/DDBJ databases">
        <authorList>
            <consortium name="AG Swart"/>
            <person name="Singh M."/>
            <person name="Singh A."/>
            <person name="Seah K."/>
            <person name="Emmerich C."/>
        </authorList>
    </citation>
    <scope>NUCLEOTIDE SEQUENCE</scope>
    <source>
        <strain evidence="1">ATCC30299</strain>
    </source>
</reference>